<accession>A0A2L2SUJ4</accession>
<feature type="chain" id="PRO_5014986078" evidence="1">
    <location>
        <begin position="19"/>
        <end position="92"/>
    </location>
</feature>
<keyword evidence="3" id="KW-1185">Reference proteome</keyword>
<evidence type="ECO:0000313" key="3">
    <source>
        <dbReference type="Proteomes" id="UP000245910"/>
    </source>
</evidence>
<evidence type="ECO:0000313" key="2">
    <source>
        <dbReference type="EMBL" id="CEI60058.1"/>
    </source>
</evidence>
<dbReference type="RefSeq" id="XP_025583778.1">
    <property type="nucleotide sequence ID" value="XM_025732808.2"/>
</dbReference>
<protein>
    <submittedName>
        <fullName evidence="2">Uncharacterized protein</fullName>
    </submittedName>
</protein>
<dbReference type="EMBL" id="LN649230">
    <property type="protein sequence ID" value="CEI60058.1"/>
    <property type="molecule type" value="Genomic_DNA"/>
</dbReference>
<proteinExistence type="predicted"/>
<evidence type="ECO:0000256" key="1">
    <source>
        <dbReference type="SAM" id="SignalP"/>
    </source>
</evidence>
<feature type="signal peptide" evidence="1">
    <location>
        <begin position="1"/>
        <end position="18"/>
    </location>
</feature>
<sequence length="92" mass="9271">MQFTSTLLALLTATSALASAISPNEANALQGRHIATWGKCNGTSCKVNGKNYGCTKGSCTRQSGGGDGAQCAKLGGSICCPGGTQKGKGCRW</sequence>
<dbReference type="OrthoDB" id="4983586at2759"/>
<organism evidence="2 3">
    <name type="scientific">Fusarium venenatum</name>
    <dbReference type="NCBI Taxonomy" id="56646"/>
    <lineage>
        <taxon>Eukaryota</taxon>
        <taxon>Fungi</taxon>
        <taxon>Dikarya</taxon>
        <taxon>Ascomycota</taxon>
        <taxon>Pezizomycotina</taxon>
        <taxon>Sordariomycetes</taxon>
        <taxon>Hypocreomycetidae</taxon>
        <taxon>Hypocreales</taxon>
        <taxon>Nectriaceae</taxon>
        <taxon>Fusarium</taxon>
    </lineage>
</organism>
<name>A0A2L2SUJ4_9HYPO</name>
<reference evidence="3" key="1">
    <citation type="submission" date="2014-10" db="EMBL/GenBank/DDBJ databases">
        <authorList>
            <person name="King R."/>
        </authorList>
    </citation>
    <scope>NUCLEOTIDE SEQUENCE [LARGE SCALE GENOMIC DNA]</scope>
    <source>
        <strain evidence="3">A3/5</strain>
    </source>
</reference>
<dbReference type="Proteomes" id="UP000245910">
    <property type="component" value="Chromosome II"/>
</dbReference>
<dbReference type="KEGG" id="fvn:FVRRES_04494"/>
<keyword evidence="1" id="KW-0732">Signal</keyword>
<dbReference type="GeneID" id="37256133"/>
<dbReference type="AlphaFoldDB" id="A0A2L2SUJ4"/>